<evidence type="ECO:0000256" key="1">
    <source>
        <dbReference type="ARBA" id="ARBA00011344"/>
    </source>
</evidence>
<evidence type="ECO:0000256" key="2">
    <source>
        <dbReference type="SAM" id="MobiDB-lite"/>
    </source>
</evidence>
<feature type="domain" description="RNA polymerase sigma-70 region 2" evidence="3">
    <location>
        <begin position="27"/>
        <end position="91"/>
    </location>
</feature>
<dbReference type="SUPFAM" id="SSF88946">
    <property type="entry name" value="Sigma2 domain of RNA polymerase sigma factors"/>
    <property type="match status" value="1"/>
</dbReference>
<dbReference type="InterPro" id="IPR032710">
    <property type="entry name" value="NTF2-like_dom_sf"/>
</dbReference>
<dbReference type="InterPro" id="IPR007627">
    <property type="entry name" value="RNA_pol_sigma70_r2"/>
</dbReference>
<dbReference type="SUPFAM" id="SSF88659">
    <property type="entry name" value="Sigma3 and sigma4 domains of RNA polymerase sigma factors"/>
    <property type="match status" value="1"/>
</dbReference>
<comment type="caution">
    <text evidence="5">The sequence shown here is derived from an EMBL/GenBank/DDBJ whole genome shotgun (WGS) entry which is preliminary data.</text>
</comment>
<dbReference type="GO" id="GO:0016987">
    <property type="term" value="F:sigma factor activity"/>
    <property type="evidence" value="ECO:0007669"/>
    <property type="project" value="InterPro"/>
</dbReference>
<dbReference type="Pfam" id="PF04542">
    <property type="entry name" value="Sigma70_r2"/>
    <property type="match status" value="1"/>
</dbReference>
<dbReference type="PANTHER" id="PTHR30173:SF43">
    <property type="entry name" value="ECF RNA POLYMERASE SIGMA FACTOR SIGI-RELATED"/>
    <property type="match status" value="1"/>
</dbReference>
<dbReference type="InterPro" id="IPR013324">
    <property type="entry name" value="RNA_pol_sigma_r3/r4-like"/>
</dbReference>
<dbReference type="InterPro" id="IPR052704">
    <property type="entry name" value="ECF_Sigma-70_Domain"/>
</dbReference>
<evidence type="ECO:0000259" key="4">
    <source>
        <dbReference type="Pfam" id="PF08281"/>
    </source>
</evidence>
<dbReference type="Gene3D" id="1.10.1740.10">
    <property type="match status" value="1"/>
</dbReference>
<dbReference type="GO" id="GO:0006352">
    <property type="term" value="P:DNA-templated transcription initiation"/>
    <property type="evidence" value="ECO:0007669"/>
    <property type="project" value="InterPro"/>
</dbReference>
<dbReference type="InterPro" id="IPR014284">
    <property type="entry name" value="RNA_pol_sigma-70_dom"/>
</dbReference>
<proteinExistence type="predicted"/>
<dbReference type="Pfam" id="PF08281">
    <property type="entry name" value="Sigma70_r4_2"/>
    <property type="match status" value="1"/>
</dbReference>
<organism evidence="5 6">
    <name type="scientific">Thalassospira xiamenensis</name>
    <dbReference type="NCBI Taxonomy" id="220697"/>
    <lineage>
        <taxon>Bacteria</taxon>
        <taxon>Pseudomonadati</taxon>
        <taxon>Pseudomonadota</taxon>
        <taxon>Alphaproteobacteria</taxon>
        <taxon>Rhodospirillales</taxon>
        <taxon>Thalassospiraceae</taxon>
        <taxon>Thalassospira</taxon>
    </lineage>
</organism>
<feature type="region of interest" description="Disordered" evidence="2">
    <location>
        <begin position="176"/>
        <end position="195"/>
    </location>
</feature>
<dbReference type="NCBIfam" id="TIGR02937">
    <property type="entry name" value="sigma70-ECF"/>
    <property type="match status" value="1"/>
</dbReference>
<dbReference type="AlphaFoldDB" id="A0A367XEA9"/>
<feature type="domain" description="RNA polymerase sigma factor 70 region 4 type 2" evidence="4">
    <location>
        <begin position="126"/>
        <end position="176"/>
    </location>
</feature>
<accession>A0A367XEA9</accession>
<dbReference type="Proteomes" id="UP000252266">
    <property type="component" value="Unassembled WGS sequence"/>
</dbReference>
<comment type="subunit">
    <text evidence="1">Interacts transiently with the RNA polymerase catalytic core formed by RpoA, RpoB, RpoC and RpoZ (2 alpha, 1 beta, 1 beta' and 1 omega subunit) to form the RNA polymerase holoenzyme that can initiate transcription.</text>
</comment>
<dbReference type="PANTHER" id="PTHR30173">
    <property type="entry name" value="SIGMA 19 FACTOR"/>
    <property type="match status" value="1"/>
</dbReference>
<evidence type="ECO:0000313" key="5">
    <source>
        <dbReference type="EMBL" id="RCK51927.1"/>
    </source>
</evidence>
<dbReference type="SUPFAM" id="SSF54427">
    <property type="entry name" value="NTF2-like"/>
    <property type="match status" value="1"/>
</dbReference>
<protein>
    <submittedName>
        <fullName evidence="5">RNA polymerase sigma factor</fullName>
    </submittedName>
</protein>
<name>A0A367XEA9_9PROT</name>
<dbReference type="NCBIfam" id="NF007214">
    <property type="entry name" value="PRK09636.1"/>
    <property type="match status" value="1"/>
</dbReference>
<reference evidence="5 6" key="1">
    <citation type="submission" date="2014-07" db="EMBL/GenBank/DDBJ databases">
        <title>Draft genome sequence of Thalassospira xiamenensis IB13.</title>
        <authorList>
            <person name="Lai Q."/>
            <person name="Shao Z."/>
        </authorList>
    </citation>
    <scope>NUCLEOTIDE SEQUENCE [LARGE SCALE GENOMIC DNA]</scope>
    <source>
        <strain evidence="5 6">IB13</strain>
    </source>
</reference>
<dbReference type="GO" id="GO:0003677">
    <property type="term" value="F:DNA binding"/>
    <property type="evidence" value="ECO:0007669"/>
    <property type="project" value="InterPro"/>
</dbReference>
<dbReference type="Gene3D" id="1.10.10.10">
    <property type="entry name" value="Winged helix-like DNA-binding domain superfamily/Winged helix DNA-binding domain"/>
    <property type="match status" value="1"/>
</dbReference>
<evidence type="ECO:0000259" key="3">
    <source>
        <dbReference type="Pfam" id="PF04542"/>
    </source>
</evidence>
<dbReference type="InterPro" id="IPR013249">
    <property type="entry name" value="RNA_pol_sigma70_r4_t2"/>
</dbReference>
<dbReference type="InterPro" id="IPR036388">
    <property type="entry name" value="WH-like_DNA-bd_sf"/>
</dbReference>
<dbReference type="InterPro" id="IPR013325">
    <property type="entry name" value="RNA_pol_sigma_r2"/>
</dbReference>
<gene>
    <name evidence="5" type="ORF">TH44_05790</name>
</gene>
<sequence>MTTKSAIRACPVSLHVFDGDRMADQVFETHRGRLHALAYRMLGSHADAEDAVQDVWLRWRATAKDDIRDATAWLVRVCSNICLDVLKSARRQRENYVGQWLPEPWAPVVEAEAENNLIERDGLGQAYVMMLERLGPVERVALVLHDVFDWSHEEIAPVIERTENNTRQILFRARRKVNREHDRDPTPVPDSEAADKGQGAAFAFVDALIGGDLQALIGQLAPNVIMHSDSGGKAPAAANPIYGAEKVARFFTGVWRKKAENAVESIAFDGTDYWLLLHEGDSLVSAVGFAQKDGAVVDIFVHRNPDKLVFLQHLGRA</sequence>
<dbReference type="EMBL" id="JPWJ01000002">
    <property type="protein sequence ID" value="RCK51927.1"/>
    <property type="molecule type" value="Genomic_DNA"/>
</dbReference>
<evidence type="ECO:0000313" key="6">
    <source>
        <dbReference type="Proteomes" id="UP000252266"/>
    </source>
</evidence>